<keyword evidence="2" id="KW-0597">Phosphoprotein</keyword>
<dbReference type="InterPro" id="IPR001789">
    <property type="entry name" value="Sig_transdc_resp-reg_receiver"/>
</dbReference>
<dbReference type="Gene3D" id="2.40.50.1020">
    <property type="entry name" value="LytTr DNA-binding domain"/>
    <property type="match status" value="1"/>
</dbReference>
<evidence type="ECO:0000259" key="4">
    <source>
        <dbReference type="PROSITE" id="PS50930"/>
    </source>
</evidence>
<dbReference type="PROSITE" id="PS50110">
    <property type="entry name" value="RESPONSE_REGULATORY"/>
    <property type="match status" value="1"/>
</dbReference>
<organism evidence="5 6">
    <name type="scientific">Hymenobacter antarcticus</name>
    <dbReference type="NCBI Taxonomy" id="486270"/>
    <lineage>
        <taxon>Bacteria</taxon>
        <taxon>Pseudomonadati</taxon>
        <taxon>Bacteroidota</taxon>
        <taxon>Cytophagia</taxon>
        <taxon>Cytophagales</taxon>
        <taxon>Hymenobacteraceae</taxon>
        <taxon>Hymenobacter</taxon>
    </lineage>
</organism>
<feature type="modified residue" description="4-aspartylphosphate" evidence="2">
    <location>
        <position position="66"/>
    </location>
</feature>
<proteinExistence type="predicted"/>
<dbReference type="Proteomes" id="UP001501556">
    <property type="component" value="Unassembled WGS sequence"/>
</dbReference>
<evidence type="ECO:0008006" key="7">
    <source>
        <dbReference type="Google" id="ProtNLM"/>
    </source>
</evidence>
<evidence type="ECO:0000259" key="3">
    <source>
        <dbReference type="PROSITE" id="PS50110"/>
    </source>
</evidence>
<evidence type="ECO:0000256" key="2">
    <source>
        <dbReference type="PROSITE-ProRule" id="PRU00169"/>
    </source>
</evidence>
<feature type="domain" description="HTH LytTR-type" evidence="4">
    <location>
        <begin position="149"/>
        <end position="248"/>
    </location>
</feature>
<evidence type="ECO:0000313" key="5">
    <source>
        <dbReference type="EMBL" id="GAA3977012.1"/>
    </source>
</evidence>
<dbReference type="EMBL" id="BAABDI010000014">
    <property type="protein sequence ID" value="GAA3977012.1"/>
    <property type="molecule type" value="Genomic_DNA"/>
</dbReference>
<evidence type="ECO:0000256" key="1">
    <source>
        <dbReference type="ARBA" id="ARBA00023125"/>
    </source>
</evidence>
<dbReference type="Pfam" id="PF00072">
    <property type="entry name" value="Response_reg"/>
    <property type="match status" value="1"/>
</dbReference>
<protein>
    <recommendedName>
        <fullName evidence="7">Two component transcriptional regulator, LytTR family</fullName>
    </recommendedName>
</protein>
<dbReference type="PANTHER" id="PTHR48111:SF69">
    <property type="entry name" value="RESPONSE REGULATOR RECEIVER"/>
    <property type="match status" value="1"/>
</dbReference>
<name>A0ABP7Q5X0_9BACT</name>
<evidence type="ECO:0000313" key="6">
    <source>
        <dbReference type="Proteomes" id="UP001501556"/>
    </source>
</evidence>
<dbReference type="InterPro" id="IPR007492">
    <property type="entry name" value="LytTR_DNA-bd_dom"/>
</dbReference>
<dbReference type="SMART" id="SM00448">
    <property type="entry name" value="REC"/>
    <property type="match status" value="1"/>
</dbReference>
<comment type="caution">
    <text evidence="5">The sequence shown here is derived from an EMBL/GenBank/DDBJ whole genome shotgun (WGS) entry which is preliminary data.</text>
</comment>
<keyword evidence="1" id="KW-0238">DNA-binding</keyword>
<dbReference type="Pfam" id="PF04397">
    <property type="entry name" value="LytTR"/>
    <property type="match status" value="1"/>
</dbReference>
<dbReference type="CDD" id="cd17534">
    <property type="entry name" value="REC_DC-like"/>
    <property type="match status" value="1"/>
</dbReference>
<accession>A0ABP7Q5X0</accession>
<dbReference type="PANTHER" id="PTHR48111">
    <property type="entry name" value="REGULATOR OF RPOS"/>
    <property type="match status" value="1"/>
</dbReference>
<gene>
    <name evidence="5" type="ORF">GCM10022407_22980</name>
</gene>
<keyword evidence="6" id="KW-1185">Reference proteome</keyword>
<dbReference type="SUPFAM" id="SSF52172">
    <property type="entry name" value="CheY-like"/>
    <property type="match status" value="1"/>
</dbReference>
<reference evidence="6" key="1">
    <citation type="journal article" date="2019" name="Int. J. Syst. Evol. Microbiol.">
        <title>The Global Catalogue of Microorganisms (GCM) 10K type strain sequencing project: providing services to taxonomists for standard genome sequencing and annotation.</title>
        <authorList>
            <consortium name="The Broad Institute Genomics Platform"/>
            <consortium name="The Broad Institute Genome Sequencing Center for Infectious Disease"/>
            <person name="Wu L."/>
            <person name="Ma J."/>
        </authorList>
    </citation>
    <scope>NUCLEOTIDE SEQUENCE [LARGE SCALE GENOMIC DNA]</scope>
    <source>
        <strain evidence="6">JCM 17217</strain>
    </source>
</reference>
<dbReference type="PROSITE" id="PS50930">
    <property type="entry name" value="HTH_LYTTR"/>
    <property type="match status" value="1"/>
</dbReference>
<sequence>MFQLSFTSTVRMAQVLIVEDEFFIAEHLRTIVTGLGHHVVGVADSAAQALELVHGLPHPPTLALLDITLNGELDGIDLAARLRARYGVPCVFVTSLADPETVARAKQATPLGYLLKPFVQQEVYVTLEMALAALAVTTAAPAAPEPAGLFVRDHKQLVRVDFVDLCWLEADSNYTKLYTCSGKHYTTTMPFKQVEARLPAAAFLRIHKSHIVALAHITALAGQAVVVAGHQVPIGRAYHAALFSRLNLLKSADL</sequence>
<dbReference type="InterPro" id="IPR011006">
    <property type="entry name" value="CheY-like_superfamily"/>
</dbReference>
<dbReference type="Gene3D" id="3.40.50.2300">
    <property type="match status" value="1"/>
</dbReference>
<dbReference type="SMART" id="SM00850">
    <property type="entry name" value="LytTR"/>
    <property type="match status" value="1"/>
</dbReference>
<dbReference type="InterPro" id="IPR039420">
    <property type="entry name" value="WalR-like"/>
</dbReference>
<feature type="domain" description="Response regulatory" evidence="3">
    <location>
        <begin position="14"/>
        <end position="131"/>
    </location>
</feature>